<dbReference type="InterPro" id="IPR046117">
    <property type="entry name" value="DUF6054"/>
</dbReference>
<dbReference type="Proteomes" id="UP000187035">
    <property type="component" value="Unassembled WGS sequence"/>
</dbReference>
<sequence length="117" mass="12261">MATTTRTVVGQLSEVVPFLEAGVLGRSRSASAEAAVDLGTSAGGIAVRGYERFSMMGNNRVGMSVTAIQDGPYVHIVGITLGGSQAMFLKLNTIGEEEFLATLNSTISQWEEEHPGG</sequence>
<proteinExistence type="predicted"/>
<dbReference type="EMBL" id="MSRR01000019">
    <property type="protein sequence ID" value="OMG34773.1"/>
    <property type="molecule type" value="Genomic_DNA"/>
</dbReference>
<reference evidence="1 2" key="1">
    <citation type="submission" date="2016-12" db="EMBL/GenBank/DDBJ databases">
        <title>Genomic comparison of strains in the 'Actinomyces naeslundii' group.</title>
        <authorList>
            <person name="Mughal S.R."/>
            <person name="Do T."/>
            <person name="Gilbert S.C."/>
            <person name="Witherden E.A."/>
            <person name="Didelot X."/>
            <person name="Beighton D."/>
        </authorList>
    </citation>
    <scope>NUCLEOTIDE SEQUENCE [LARGE SCALE GENOMIC DNA]</scope>
    <source>
        <strain evidence="1 2">NCTC 10301</strain>
    </source>
</reference>
<name>A0A854D5G0_ACTNA</name>
<dbReference type="GeneID" id="64254944"/>
<evidence type="ECO:0000313" key="2">
    <source>
        <dbReference type="Proteomes" id="UP000187035"/>
    </source>
</evidence>
<organism evidence="1 2">
    <name type="scientific">Actinomyces naeslundii</name>
    <dbReference type="NCBI Taxonomy" id="1655"/>
    <lineage>
        <taxon>Bacteria</taxon>
        <taxon>Bacillati</taxon>
        <taxon>Actinomycetota</taxon>
        <taxon>Actinomycetes</taxon>
        <taxon>Actinomycetales</taxon>
        <taxon>Actinomycetaceae</taxon>
        <taxon>Actinomyces</taxon>
    </lineage>
</organism>
<evidence type="ECO:0000313" key="1">
    <source>
        <dbReference type="EMBL" id="OMG34773.1"/>
    </source>
</evidence>
<gene>
    <name evidence="1" type="ORF">BKH33_09830</name>
</gene>
<accession>A0A854D5G0</accession>
<dbReference type="RefSeq" id="WP_003784794.1">
    <property type="nucleotide sequence ID" value="NZ_CBDEMP010000050.1"/>
</dbReference>
<comment type="caution">
    <text evidence="1">The sequence shown here is derived from an EMBL/GenBank/DDBJ whole genome shotgun (WGS) entry which is preliminary data.</text>
</comment>
<protein>
    <submittedName>
        <fullName evidence="1">Uncharacterized protein</fullName>
    </submittedName>
</protein>
<dbReference type="Pfam" id="PF19524">
    <property type="entry name" value="DUF6054"/>
    <property type="match status" value="1"/>
</dbReference>
<dbReference type="AlphaFoldDB" id="A0A854D5G0"/>